<dbReference type="InterPro" id="IPR029058">
    <property type="entry name" value="AB_hydrolase_fold"/>
</dbReference>
<accession>A0A344LJL3</accession>
<dbReference type="OrthoDB" id="1376138at2"/>
<reference evidence="2 3" key="1">
    <citation type="submission" date="2016-04" db="EMBL/GenBank/DDBJ databases">
        <title>Complete genome sequence and analysis of deep-sea sediment isolate, Amycolatopsis sp. WP1.</title>
        <authorList>
            <person name="Wang H."/>
            <person name="Chen S."/>
            <person name="Wu Q."/>
        </authorList>
    </citation>
    <scope>NUCLEOTIDE SEQUENCE [LARGE SCALE GENOMIC DNA]</scope>
    <source>
        <strain evidence="2 3">WP1</strain>
    </source>
</reference>
<dbReference type="PANTHER" id="PTHR43689:SF8">
    <property type="entry name" value="ALPHA_BETA-HYDROLASES SUPERFAMILY PROTEIN"/>
    <property type="match status" value="1"/>
</dbReference>
<dbReference type="KEGG" id="aab:A4R43_03035"/>
<dbReference type="Gene3D" id="3.40.50.1820">
    <property type="entry name" value="alpha/beta hydrolase"/>
    <property type="match status" value="1"/>
</dbReference>
<keyword evidence="3" id="KW-1185">Reference proteome</keyword>
<dbReference type="AlphaFoldDB" id="A0A344LJL3"/>
<protein>
    <submittedName>
        <fullName evidence="2">Lysophospholipase</fullName>
    </submittedName>
</protein>
<dbReference type="RefSeq" id="WP_113697309.1">
    <property type="nucleotide sequence ID" value="NZ_CP015163.1"/>
</dbReference>
<organism evidence="2 3">
    <name type="scientific">Amycolatopsis albispora</name>
    <dbReference type="NCBI Taxonomy" id="1804986"/>
    <lineage>
        <taxon>Bacteria</taxon>
        <taxon>Bacillati</taxon>
        <taxon>Actinomycetota</taxon>
        <taxon>Actinomycetes</taxon>
        <taxon>Pseudonocardiales</taxon>
        <taxon>Pseudonocardiaceae</taxon>
        <taxon>Amycolatopsis</taxon>
    </lineage>
</organism>
<evidence type="ECO:0000313" key="2">
    <source>
        <dbReference type="EMBL" id="AXB48237.1"/>
    </source>
</evidence>
<dbReference type="SUPFAM" id="SSF53474">
    <property type="entry name" value="alpha/beta-Hydrolases"/>
    <property type="match status" value="1"/>
</dbReference>
<dbReference type="GO" id="GO:0003824">
    <property type="term" value="F:catalytic activity"/>
    <property type="evidence" value="ECO:0007669"/>
    <property type="project" value="UniProtKB-ARBA"/>
</dbReference>
<gene>
    <name evidence="2" type="ORF">A4R43_03035</name>
</gene>
<evidence type="ECO:0000259" key="1">
    <source>
        <dbReference type="Pfam" id="PF12697"/>
    </source>
</evidence>
<dbReference type="InterPro" id="IPR000073">
    <property type="entry name" value="AB_hydrolase_1"/>
</dbReference>
<feature type="domain" description="AB hydrolase-1" evidence="1">
    <location>
        <begin position="46"/>
        <end position="283"/>
    </location>
</feature>
<dbReference type="PANTHER" id="PTHR43689">
    <property type="entry name" value="HYDROLASE"/>
    <property type="match status" value="1"/>
</dbReference>
<dbReference type="Pfam" id="PF12697">
    <property type="entry name" value="Abhydrolase_6"/>
    <property type="match status" value="1"/>
</dbReference>
<name>A0A344LJL3_9PSEU</name>
<proteinExistence type="predicted"/>
<sequence length="301" mass="32658">MTSKDYARFLPPHHRTRVPSRPTWWDWRGRRVHIARATDPDAPVRVLVIHGAGGYSGALWPFAGIAAGAAAEVLAPDLPLYGDTVEPHPGRVRYETWLDLLCDLVTAERRADDRPLVLLGASMGGMLAYEVAARTRQVDAVVATCLLDPSAPAARRAAARFSATGRFAPALLGALDRVASERLLPIRWLVDMNNMSNNPALSRLCATDPRGGGTRVPIGFLASFLAFRPTAPETFDAAPVTLVHPAEDRWTPAELSLRFLDRIQAPTTRVLLGGCGHYPVEEPGITQLAQALTALRRELAG</sequence>
<dbReference type="Proteomes" id="UP000250434">
    <property type="component" value="Chromosome"/>
</dbReference>
<dbReference type="EMBL" id="CP015163">
    <property type="protein sequence ID" value="AXB48237.1"/>
    <property type="molecule type" value="Genomic_DNA"/>
</dbReference>
<evidence type="ECO:0000313" key="3">
    <source>
        <dbReference type="Proteomes" id="UP000250434"/>
    </source>
</evidence>